<dbReference type="PANTHER" id="PTHR36414">
    <property type="entry name" value="PROTEIN SUR7"/>
    <property type="match status" value="1"/>
</dbReference>
<dbReference type="EMBL" id="GL996527">
    <property type="protein sequence ID" value="EGV62824.1"/>
    <property type="molecule type" value="Genomic_DNA"/>
</dbReference>
<dbReference type="GO" id="GO:0032185">
    <property type="term" value="P:septin cytoskeleton organization"/>
    <property type="evidence" value="ECO:0007669"/>
    <property type="project" value="TreeGrafter"/>
</dbReference>
<feature type="transmembrane region" description="Helical" evidence="2">
    <location>
        <begin position="183"/>
        <end position="204"/>
    </location>
</feature>
<dbReference type="InterPro" id="IPR009571">
    <property type="entry name" value="SUR7/Rim9-like_fungi"/>
</dbReference>
<dbReference type="eggNOG" id="ENOG502RKFF">
    <property type="taxonomic scope" value="Eukaryota"/>
</dbReference>
<keyword evidence="2" id="KW-1133">Transmembrane helix</keyword>
<accession>G3BBT8</accession>
<dbReference type="KEGG" id="cten:18247972"/>
<dbReference type="OrthoDB" id="5419460at2759"/>
<protein>
    <submittedName>
        <fullName evidence="3">SUR7-domain-containing protein</fullName>
    </submittedName>
</protein>
<evidence type="ECO:0000256" key="2">
    <source>
        <dbReference type="SAM" id="Phobius"/>
    </source>
</evidence>
<dbReference type="GO" id="GO:0031505">
    <property type="term" value="P:fungal-type cell wall organization"/>
    <property type="evidence" value="ECO:0007669"/>
    <property type="project" value="TreeGrafter"/>
</dbReference>
<dbReference type="EMBL" id="GL996527">
    <property type="protein sequence ID" value="EGV62825.1"/>
    <property type="molecule type" value="Genomic_DNA"/>
</dbReference>
<dbReference type="GO" id="GO:0005886">
    <property type="term" value="C:plasma membrane"/>
    <property type="evidence" value="ECO:0007669"/>
    <property type="project" value="InterPro"/>
</dbReference>
<dbReference type="GO" id="GO:0045121">
    <property type="term" value="C:membrane raft"/>
    <property type="evidence" value="ECO:0007669"/>
    <property type="project" value="TreeGrafter"/>
</dbReference>
<dbReference type="AlphaFoldDB" id="G3BBT8"/>
<evidence type="ECO:0000313" key="3">
    <source>
        <dbReference type="EMBL" id="EGV62824.1"/>
    </source>
</evidence>
<keyword evidence="5" id="KW-1185">Reference proteome</keyword>
<dbReference type="PANTHER" id="PTHR36414:SF1">
    <property type="entry name" value="PROTEIN SUR7"/>
    <property type="match status" value="1"/>
</dbReference>
<proteinExistence type="predicted"/>
<dbReference type="GO" id="GO:0005938">
    <property type="term" value="C:cell cortex"/>
    <property type="evidence" value="ECO:0007669"/>
    <property type="project" value="TreeGrafter"/>
</dbReference>
<name>G3BBT8_CANTC</name>
<keyword evidence="2" id="KW-0812">Transmembrane</keyword>
<evidence type="ECO:0000256" key="1">
    <source>
        <dbReference type="SAM" id="MobiDB-lite"/>
    </source>
</evidence>
<dbReference type="Proteomes" id="UP000000707">
    <property type="component" value="Unassembled WGS sequence"/>
</dbReference>
<evidence type="ECO:0000313" key="4">
    <source>
        <dbReference type="EMBL" id="EGV62825.1"/>
    </source>
</evidence>
<feature type="transmembrane region" description="Helical" evidence="2">
    <location>
        <begin position="139"/>
        <end position="163"/>
    </location>
</feature>
<dbReference type="GeneID" id="18247972"/>
<evidence type="ECO:0000313" key="5">
    <source>
        <dbReference type="Proteomes" id="UP000000707"/>
    </source>
</evidence>
<keyword evidence="2" id="KW-0472">Membrane</keyword>
<dbReference type="HOGENOM" id="CLU_059603_1_0_1"/>
<dbReference type="GO" id="GO:0006897">
    <property type="term" value="P:endocytosis"/>
    <property type="evidence" value="ECO:0007669"/>
    <property type="project" value="TreeGrafter"/>
</dbReference>
<feature type="transmembrane region" description="Helical" evidence="2">
    <location>
        <begin position="107"/>
        <end position="132"/>
    </location>
</feature>
<dbReference type="Pfam" id="PF06687">
    <property type="entry name" value="SUR7"/>
    <property type="match status" value="1"/>
</dbReference>
<feature type="region of interest" description="Disordered" evidence="1">
    <location>
        <begin position="219"/>
        <end position="253"/>
    </location>
</feature>
<sequence length="270" mass="29481">MKVINTFLNIFLLAGTCVLLVLTVAGGSSDSFPLNKFYWLRADTSKISGAPSESAWTFWGVCEYGNFSSCTLGPAYPLSPVDNFHTSSHVPKDFVDNRDTYYYLTRFSFAFTLTGLSFAGIALIIDILGFCFEIIDKVVLAFIVLAIIFVAGTAAMQTAATVLAKNAFSDSNLSASVGVKAVAIIWAAVACLLLVFFNTCFANIANSYKKHINRVQESQGEATYPEQDNDASSFTRATPATEEPKTEEDNGGIRFFKIKRNHKVSDDESV</sequence>
<organism evidence="5">
    <name type="scientific">Candida tenuis (strain ATCC 10573 / BCRC 21748 / CBS 615 / JCM 9827 / NBRC 10315 / NRRL Y-1498 / VKM Y-70)</name>
    <name type="common">Yeast</name>
    <name type="synonym">Yamadazyma tenuis</name>
    <dbReference type="NCBI Taxonomy" id="590646"/>
    <lineage>
        <taxon>Eukaryota</taxon>
        <taxon>Fungi</taxon>
        <taxon>Dikarya</taxon>
        <taxon>Ascomycota</taxon>
        <taxon>Saccharomycotina</taxon>
        <taxon>Pichiomycetes</taxon>
        <taxon>Debaryomycetaceae</taxon>
        <taxon>Yamadazyma</taxon>
    </lineage>
</organism>
<dbReference type="GO" id="GO:0030866">
    <property type="term" value="P:cortical actin cytoskeleton organization"/>
    <property type="evidence" value="ECO:0007669"/>
    <property type="project" value="TreeGrafter"/>
</dbReference>
<gene>
    <name evidence="4" type="ORF">CANTEDRAFT_115701</name>
</gene>
<reference evidence="4 5" key="1">
    <citation type="journal article" date="2011" name="Proc. Natl. Acad. Sci. U.S.A.">
        <title>Comparative genomics of xylose-fermenting fungi for enhanced biofuel production.</title>
        <authorList>
            <person name="Wohlbach D.J."/>
            <person name="Kuo A."/>
            <person name="Sato T.K."/>
            <person name="Potts K.M."/>
            <person name="Salamov A.A."/>
            <person name="LaButti K.M."/>
            <person name="Sun H."/>
            <person name="Clum A."/>
            <person name="Pangilinan J.L."/>
            <person name="Lindquist E.A."/>
            <person name="Lucas S."/>
            <person name="Lapidus A."/>
            <person name="Jin M."/>
            <person name="Gunawan C."/>
            <person name="Balan V."/>
            <person name="Dale B.E."/>
            <person name="Jeffries T.W."/>
            <person name="Zinkel R."/>
            <person name="Barry K.W."/>
            <person name="Grigoriev I.V."/>
            <person name="Gasch A.P."/>
        </authorList>
    </citation>
    <scope>NUCLEOTIDE SEQUENCE [LARGE SCALE GENOMIC DNA]</scope>
    <source>
        <strain evidence="4">ATCC 10573</strain>
        <strain evidence="5">ATCC 10573 / BCRC 21748 / CBS 615 / JCM 9827 / NBRC 10315 / NRRL Y-1498 / VKM Y-70</strain>
    </source>
</reference>